<dbReference type="InterPro" id="IPR002577">
    <property type="entry name" value="HTH_HxlR"/>
</dbReference>
<dbReference type="SUPFAM" id="SSF46785">
    <property type="entry name" value="Winged helix' DNA-binding domain"/>
    <property type="match status" value="1"/>
</dbReference>
<organism evidence="5 6">
    <name type="scientific">Aeromonas bestiarum</name>
    <dbReference type="NCBI Taxonomy" id="105751"/>
    <lineage>
        <taxon>Bacteria</taxon>
        <taxon>Pseudomonadati</taxon>
        <taxon>Pseudomonadota</taxon>
        <taxon>Gammaproteobacteria</taxon>
        <taxon>Aeromonadales</taxon>
        <taxon>Aeromonadaceae</taxon>
        <taxon>Aeromonas</taxon>
    </lineage>
</organism>
<proteinExistence type="predicted"/>
<accession>A0AAW7I5Y1</accession>
<dbReference type="InterPro" id="IPR036390">
    <property type="entry name" value="WH_DNA-bd_sf"/>
</dbReference>
<dbReference type="PROSITE" id="PS51118">
    <property type="entry name" value="HTH_HXLR"/>
    <property type="match status" value="1"/>
</dbReference>
<comment type="caution">
    <text evidence="5">The sequence shown here is derived from an EMBL/GenBank/DDBJ whole genome shotgun (WGS) entry which is preliminary data.</text>
</comment>
<protein>
    <submittedName>
        <fullName evidence="5">Helix-turn-helix transcriptional regulator</fullName>
    </submittedName>
</protein>
<gene>
    <name evidence="5" type="ORF">OB959_17550</name>
</gene>
<dbReference type="Proteomes" id="UP001168216">
    <property type="component" value="Unassembled WGS sequence"/>
</dbReference>
<dbReference type="InterPro" id="IPR036388">
    <property type="entry name" value="WH-like_DNA-bd_sf"/>
</dbReference>
<evidence type="ECO:0000313" key="6">
    <source>
        <dbReference type="Proteomes" id="UP001168216"/>
    </source>
</evidence>
<name>A0AAW7I5Y1_9GAMM</name>
<evidence type="ECO:0000259" key="4">
    <source>
        <dbReference type="PROSITE" id="PS51118"/>
    </source>
</evidence>
<dbReference type="PANTHER" id="PTHR33204">
    <property type="entry name" value="TRANSCRIPTIONAL REGULATOR, MARR FAMILY"/>
    <property type="match status" value="1"/>
</dbReference>
<evidence type="ECO:0000256" key="1">
    <source>
        <dbReference type="ARBA" id="ARBA00023015"/>
    </source>
</evidence>
<feature type="domain" description="HTH hxlR-type" evidence="4">
    <location>
        <begin position="11"/>
        <end position="108"/>
    </location>
</feature>
<dbReference type="RefSeq" id="WP_241279875.1">
    <property type="nucleotide sequence ID" value="NZ_JAOPLV010000009.1"/>
</dbReference>
<keyword evidence="2" id="KW-0238">DNA-binding</keyword>
<evidence type="ECO:0000256" key="3">
    <source>
        <dbReference type="ARBA" id="ARBA00023163"/>
    </source>
</evidence>
<sequence length="147" mass="16397">MNMENNCNLSCPIARSLAVAGDSWSILILRDAHAGLTRFDQFRKSLGIAPTMLTRRLATLTEEGLLEKRRYSEHPPREEYLLTAAGHDFMPVLFMIGAWGRQHRGGGKLVRFLDAETGTEIKAIAVDEVTGAKIGTRPMRMVMPDEI</sequence>
<dbReference type="AlphaFoldDB" id="A0AAW7I5Y1"/>
<dbReference type="EMBL" id="JAOPLV010000009">
    <property type="protein sequence ID" value="MDM5141576.1"/>
    <property type="molecule type" value="Genomic_DNA"/>
</dbReference>
<dbReference type="GO" id="GO:0003677">
    <property type="term" value="F:DNA binding"/>
    <property type="evidence" value="ECO:0007669"/>
    <property type="project" value="UniProtKB-KW"/>
</dbReference>
<reference evidence="5" key="1">
    <citation type="submission" date="2023-08" db="EMBL/GenBank/DDBJ databases">
        <title>WGS of Aeromonas isolates.</title>
        <authorList>
            <person name="Lee H."/>
        </authorList>
    </citation>
    <scope>NUCLEOTIDE SEQUENCE</scope>
    <source>
        <strain evidence="5">SL22</strain>
    </source>
</reference>
<dbReference type="PANTHER" id="PTHR33204:SF17">
    <property type="entry name" value="TRANSCRIPTIONAL REGULATORY PROTEIN"/>
    <property type="match status" value="1"/>
</dbReference>
<keyword evidence="1" id="KW-0805">Transcription regulation</keyword>
<keyword evidence="3" id="KW-0804">Transcription</keyword>
<dbReference type="Pfam" id="PF01638">
    <property type="entry name" value="HxlR"/>
    <property type="match status" value="1"/>
</dbReference>
<evidence type="ECO:0000313" key="5">
    <source>
        <dbReference type="EMBL" id="MDM5141576.1"/>
    </source>
</evidence>
<evidence type="ECO:0000256" key="2">
    <source>
        <dbReference type="ARBA" id="ARBA00023125"/>
    </source>
</evidence>
<dbReference type="Gene3D" id="1.10.10.10">
    <property type="entry name" value="Winged helix-like DNA-binding domain superfamily/Winged helix DNA-binding domain"/>
    <property type="match status" value="1"/>
</dbReference>